<dbReference type="Proteomes" id="UP000009183">
    <property type="component" value="Chromosome 1"/>
</dbReference>
<protein>
    <submittedName>
        <fullName evidence="1">Uncharacterized protein</fullName>
    </submittedName>
</protein>
<dbReference type="InParanoid" id="F6HFR5"/>
<dbReference type="AlphaFoldDB" id="F6HFR5"/>
<accession>F6HFR5</accession>
<reference evidence="2" key="1">
    <citation type="journal article" date="2007" name="Nature">
        <title>The grapevine genome sequence suggests ancestral hexaploidization in major angiosperm phyla.</title>
        <authorList>
            <consortium name="The French-Italian Public Consortium for Grapevine Genome Characterization."/>
            <person name="Jaillon O."/>
            <person name="Aury J.-M."/>
            <person name="Noel B."/>
            <person name="Policriti A."/>
            <person name="Clepet C."/>
            <person name="Casagrande A."/>
            <person name="Choisne N."/>
            <person name="Aubourg S."/>
            <person name="Vitulo N."/>
            <person name="Jubin C."/>
            <person name="Vezzi A."/>
            <person name="Legeai F."/>
            <person name="Hugueney P."/>
            <person name="Dasilva C."/>
            <person name="Horner D."/>
            <person name="Mica E."/>
            <person name="Jublot D."/>
            <person name="Poulain J."/>
            <person name="Bruyere C."/>
            <person name="Billault A."/>
            <person name="Segurens B."/>
            <person name="Gouyvenoux M."/>
            <person name="Ugarte E."/>
            <person name="Cattonaro F."/>
            <person name="Anthouard V."/>
            <person name="Vico V."/>
            <person name="Del Fabbro C."/>
            <person name="Alaux M."/>
            <person name="Di Gaspero G."/>
            <person name="Dumas V."/>
            <person name="Felice N."/>
            <person name="Paillard S."/>
            <person name="Juman I."/>
            <person name="Moroldo M."/>
            <person name="Scalabrin S."/>
            <person name="Canaguier A."/>
            <person name="Le Clainche I."/>
            <person name="Malacrida G."/>
            <person name="Durand E."/>
            <person name="Pesole G."/>
            <person name="Laucou V."/>
            <person name="Chatelet P."/>
            <person name="Merdinoglu D."/>
            <person name="Delledonne M."/>
            <person name="Pezzotti M."/>
            <person name="Lecharny A."/>
            <person name="Scarpelli C."/>
            <person name="Artiguenave F."/>
            <person name="Pe M.E."/>
            <person name="Valle G."/>
            <person name="Morgante M."/>
            <person name="Caboche M."/>
            <person name="Adam-Blondon A.-F."/>
            <person name="Weissenbach J."/>
            <person name="Quetier F."/>
            <person name="Wincker P."/>
        </authorList>
    </citation>
    <scope>NUCLEOTIDE SEQUENCE [LARGE SCALE GENOMIC DNA]</scope>
    <source>
        <strain evidence="2">cv. Pinot noir / PN40024</strain>
    </source>
</reference>
<dbReference type="EMBL" id="FN595752">
    <property type="protein sequence ID" value="CCB50996.1"/>
    <property type="molecule type" value="Genomic_DNA"/>
</dbReference>
<organism evidence="1 2">
    <name type="scientific">Vitis vinifera</name>
    <name type="common">Grape</name>
    <dbReference type="NCBI Taxonomy" id="29760"/>
    <lineage>
        <taxon>Eukaryota</taxon>
        <taxon>Viridiplantae</taxon>
        <taxon>Streptophyta</taxon>
        <taxon>Embryophyta</taxon>
        <taxon>Tracheophyta</taxon>
        <taxon>Spermatophyta</taxon>
        <taxon>Magnoliopsida</taxon>
        <taxon>eudicotyledons</taxon>
        <taxon>Gunneridae</taxon>
        <taxon>Pentapetalae</taxon>
        <taxon>rosids</taxon>
        <taxon>Vitales</taxon>
        <taxon>Vitaceae</taxon>
        <taxon>Viteae</taxon>
        <taxon>Vitis</taxon>
    </lineage>
</organism>
<dbReference type="HOGENOM" id="CLU_3433321_0_0_1"/>
<proteinExistence type="predicted"/>
<sequence>MHRRIKGGQNYYQGLK</sequence>
<evidence type="ECO:0000313" key="1">
    <source>
        <dbReference type="EMBL" id="CCB50996.1"/>
    </source>
</evidence>
<gene>
    <name evidence="1" type="ordered locus">VIT_01s0011g02010</name>
</gene>
<name>F6HFR5_VITVI</name>
<keyword evidence="2" id="KW-1185">Reference proteome</keyword>
<evidence type="ECO:0000313" key="2">
    <source>
        <dbReference type="Proteomes" id="UP000009183"/>
    </source>
</evidence>